<dbReference type="EMBL" id="CP012332">
    <property type="protein sequence ID" value="AKU90837.1"/>
    <property type="molecule type" value="Genomic_DNA"/>
</dbReference>
<proteinExistence type="predicted"/>
<reference evidence="1 2" key="1">
    <citation type="submission" date="2015-08" db="EMBL/GenBank/DDBJ databases">
        <authorList>
            <person name="Babu N.S."/>
            <person name="Beckwith C.J."/>
            <person name="Beseler K.G."/>
            <person name="Brison A."/>
            <person name="Carone J.V."/>
            <person name="Caskin T.P."/>
            <person name="Diamond M."/>
            <person name="Durham M.E."/>
            <person name="Foxe J.M."/>
            <person name="Go M."/>
            <person name="Henderson B.A."/>
            <person name="Jones I.B."/>
            <person name="McGettigan J.A."/>
            <person name="Micheletti S.J."/>
            <person name="Nasrallah M.E."/>
            <person name="Ortiz D."/>
            <person name="Piller C.R."/>
            <person name="Privatt S.R."/>
            <person name="Schneider S.L."/>
            <person name="Sharp S."/>
            <person name="Smith T.C."/>
            <person name="Stanton J.D."/>
            <person name="Ullery H.E."/>
            <person name="Wilson R.J."/>
            <person name="Serrano M.G."/>
            <person name="Buck G."/>
            <person name="Lee V."/>
            <person name="Wang Y."/>
            <person name="Carvalho R."/>
            <person name="Voegtly L."/>
            <person name="Shi R."/>
            <person name="Duckworth R."/>
            <person name="Johnson A."/>
            <person name="Loviza R."/>
            <person name="Walstead R."/>
            <person name="Shah Z."/>
            <person name="Kiflezghi M."/>
            <person name="Wade K."/>
            <person name="Ball S.L."/>
            <person name="Bradley K.W."/>
            <person name="Asai D.J."/>
            <person name="Bowman C.A."/>
            <person name="Russell D.A."/>
            <person name="Pope W.H."/>
            <person name="Jacobs-Sera D."/>
            <person name="Hendrix R.W."/>
            <person name="Hatfull G.F."/>
        </authorList>
    </citation>
    <scope>NUCLEOTIDE SEQUENCE [LARGE SCALE GENOMIC DNA]</scope>
    <source>
        <strain evidence="1 2">DSM 27710</strain>
    </source>
</reference>
<protein>
    <submittedName>
        <fullName evidence="1">Uncharacterized protein</fullName>
    </submittedName>
</protein>
<name>A0A0K1PBG5_9BACT</name>
<evidence type="ECO:0000313" key="1">
    <source>
        <dbReference type="EMBL" id="AKU90837.1"/>
    </source>
</evidence>
<dbReference type="KEGG" id="vin:AKJ08_1224"/>
<organism evidence="1 2">
    <name type="scientific">Vulgatibacter incomptus</name>
    <dbReference type="NCBI Taxonomy" id="1391653"/>
    <lineage>
        <taxon>Bacteria</taxon>
        <taxon>Pseudomonadati</taxon>
        <taxon>Myxococcota</taxon>
        <taxon>Myxococcia</taxon>
        <taxon>Myxococcales</taxon>
        <taxon>Cystobacterineae</taxon>
        <taxon>Vulgatibacteraceae</taxon>
        <taxon>Vulgatibacter</taxon>
    </lineage>
</organism>
<sequence length="77" mass="8185">MYVLPAPASSVSIQDLSALGVGLEAGQTYPWVVRAWVGNGFTADDVADGTGIGGYREQITTDSFVEYMTYSKFTTGP</sequence>
<evidence type="ECO:0000313" key="2">
    <source>
        <dbReference type="Proteomes" id="UP000055590"/>
    </source>
</evidence>
<gene>
    <name evidence="1" type="ORF">AKJ08_1224</name>
</gene>
<accession>A0A0K1PBG5</accession>
<dbReference type="Proteomes" id="UP000055590">
    <property type="component" value="Chromosome"/>
</dbReference>
<keyword evidence="2" id="KW-1185">Reference proteome</keyword>
<dbReference type="AlphaFoldDB" id="A0A0K1PBG5"/>